<reference evidence="2" key="1">
    <citation type="journal article" date="2014" name="BMC Genomics">
        <title>Characterizing the developmental transcriptome of the oriental fruit fly, Bactrocera dorsalis (Diptera: Tephritidae) through comparative genomic analysis with Drosophila melanogaster utilizing modENCODE datasets.</title>
        <authorList>
            <person name="Geib S.M."/>
            <person name="Calla B."/>
            <person name="Hall B."/>
            <person name="Hou S."/>
            <person name="Manoukis N.C."/>
        </authorList>
    </citation>
    <scope>NUCLEOTIDE SEQUENCE</scope>
    <source>
        <strain evidence="2">Punador</strain>
    </source>
</reference>
<feature type="non-terminal residue" evidence="2">
    <location>
        <position position="1"/>
    </location>
</feature>
<accession>A0A034WIV2</accession>
<dbReference type="EMBL" id="GAKP01004703">
    <property type="protein sequence ID" value="JAC54249.1"/>
    <property type="molecule type" value="Transcribed_RNA"/>
</dbReference>
<name>A0A034WIV2_BACDO</name>
<protein>
    <submittedName>
        <fullName evidence="2">Uncharacterized protein</fullName>
    </submittedName>
</protein>
<sequence length="107" mass="12087">FFFFEFSIYLYYKPNKLINNNNFFKIISNKLCSVVILVKIVLTSLQAQFFHSPLSTTIAPNEDDDDVPTQLDVIQQLDVTQPLDVTRPLDGRPLLDGSPLLDAPLSA</sequence>
<evidence type="ECO:0000256" key="1">
    <source>
        <dbReference type="SAM" id="MobiDB-lite"/>
    </source>
</evidence>
<dbReference type="EMBL" id="GAKP01004705">
    <property type="protein sequence ID" value="JAC54247.1"/>
    <property type="molecule type" value="Transcribed_RNA"/>
</dbReference>
<organism evidence="2">
    <name type="scientific">Bactrocera dorsalis</name>
    <name type="common">Oriental fruit fly</name>
    <name type="synonym">Dacus dorsalis</name>
    <dbReference type="NCBI Taxonomy" id="27457"/>
    <lineage>
        <taxon>Eukaryota</taxon>
        <taxon>Metazoa</taxon>
        <taxon>Ecdysozoa</taxon>
        <taxon>Arthropoda</taxon>
        <taxon>Hexapoda</taxon>
        <taxon>Insecta</taxon>
        <taxon>Pterygota</taxon>
        <taxon>Neoptera</taxon>
        <taxon>Endopterygota</taxon>
        <taxon>Diptera</taxon>
        <taxon>Brachycera</taxon>
        <taxon>Muscomorpha</taxon>
        <taxon>Tephritoidea</taxon>
        <taxon>Tephritidae</taxon>
        <taxon>Bactrocera</taxon>
        <taxon>Bactrocera</taxon>
    </lineage>
</organism>
<feature type="region of interest" description="Disordered" evidence="1">
    <location>
        <begin position="84"/>
        <end position="107"/>
    </location>
</feature>
<dbReference type="AlphaFoldDB" id="A0A034WIV2"/>
<proteinExistence type="predicted"/>
<evidence type="ECO:0000313" key="2">
    <source>
        <dbReference type="EMBL" id="JAC54247.1"/>
    </source>
</evidence>